<feature type="compositionally biased region" description="Basic and acidic residues" evidence="14">
    <location>
        <begin position="21"/>
        <end position="30"/>
    </location>
</feature>
<keyword evidence="4" id="KW-1003">Cell membrane</keyword>
<keyword evidence="6 13" id="KW-1133">Transmembrane helix</keyword>
<keyword evidence="7 13" id="KW-0406">Ion transport</keyword>
<dbReference type="PANTHER" id="PTHR12424">
    <property type="entry name" value="TWEETY-RELATED"/>
    <property type="match status" value="1"/>
</dbReference>
<comment type="function">
    <text evidence="13">Probable chloride channel.</text>
</comment>
<organism evidence="15 16">
    <name type="scientific">Amblyomma americanum</name>
    <name type="common">Lone star tick</name>
    <dbReference type="NCBI Taxonomy" id="6943"/>
    <lineage>
        <taxon>Eukaryota</taxon>
        <taxon>Metazoa</taxon>
        <taxon>Ecdysozoa</taxon>
        <taxon>Arthropoda</taxon>
        <taxon>Chelicerata</taxon>
        <taxon>Arachnida</taxon>
        <taxon>Acari</taxon>
        <taxon>Parasitiformes</taxon>
        <taxon>Ixodida</taxon>
        <taxon>Ixodoidea</taxon>
        <taxon>Ixodidae</taxon>
        <taxon>Amblyomminae</taxon>
        <taxon>Amblyomma</taxon>
    </lineage>
</organism>
<dbReference type="Proteomes" id="UP001321473">
    <property type="component" value="Unassembled WGS sequence"/>
</dbReference>
<keyword evidence="8 13" id="KW-0472">Membrane</keyword>
<dbReference type="GO" id="GO:0034707">
    <property type="term" value="C:chloride channel complex"/>
    <property type="evidence" value="ECO:0007669"/>
    <property type="project" value="UniProtKB-UniRule"/>
</dbReference>
<evidence type="ECO:0000256" key="14">
    <source>
        <dbReference type="SAM" id="MobiDB-lite"/>
    </source>
</evidence>
<comment type="caution">
    <text evidence="15">The sequence shown here is derived from an EMBL/GenBank/DDBJ whole genome shotgun (WGS) entry which is preliminary data.</text>
</comment>
<feature type="region of interest" description="Disordered" evidence="14">
    <location>
        <begin position="1"/>
        <end position="30"/>
    </location>
</feature>
<keyword evidence="11 13" id="KW-0868">Chloride</keyword>
<feature type="transmembrane region" description="Helical" evidence="13">
    <location>
        <begin position="151"/>
        <end position="173"/>
    </location>
</feature>
<name>A0AAQ4D4X0_AMBAM</name>
<dbReference type="PANTHER" id="PTHR12424:SF8">
    <property type="entry name" value="PROTEIN TWEETY"/>
    <property type="match status" value="1"/>
</dbReference>
<evidence type="ECO:0000256" key="8">
    <source>
        <dbReference type="ARBA" id="ARBA00023136"/>
    </source>
</evidence>
<evidence type="ECO:0000313" key="16">
    <source>
        <dbReference type="Proteomes" id="UP001321473"/>
    </source>
</evidence>
<keyword evidence="12 13" id="KW-0407">Ion channel</keyword>
<evidence type="ECO:0000256" key="6">
    <source>
        <dbReference type="ARBA" id="ARBA00022989"/>
    </source>
</evidence>
<evidence type="ECO:0000256" key="12">
    <source>
        <dbReference type="ARBA" id="ARBA00023303"/>
    </source>
</evidence>
<keyword evidence="3 13" id="KW-0813">Transport</keyword>
<dbReference type="GO" id="GO:0005886">
    <property type="term" value="C:plasma membrane"/>
    <property type="evidence" value="ECO:0007669"/>
    <property type="project" value="UniProtKB-SubCell"/>
</dbReference>
<evidence type="ECO:0000256" key="10">
    <source>
        <dbReference type="ARBA" id="ARBA00023180"/>
    </source>
</evidence>
<dbReference type="EMBL" id="JARKHS020035150">
    <property type="protein sequence ID" value="KAK8757510.1"/>
    <property type="molecule type" value="Genomic_DNA"/>
</dbReference>
<evidence type="ECO:0000256" key="4">
    <source>
        <dbReference type="ARBA" id="ARBA00022475"/>
    </source>
</evidence>
<evidence type="ECO:0000256" key="3">
    <source>
        <dbReference type="ARBA" id="ARBA00022448"/>
    </source>
</evidence>
<dbReference type="AlphaFoldDB" id="A0AAQ4D4X0"/>
<evidence type="ECO:0000256" key="7">
    <source>
        <dbReference type="ARBA" id="ARBA00023065"/>
    </source>
</evidence>
<proteinExistence type="inferred from homology"/>
<reference evidence="15 16" key="1">
    <citation type="journal article" date="2023" name="Arcadia Sci">
        <title>De novo assembly of a long-read Amblyomma americanum tick genome.</title>
        <authorList>
            <person name="Chou S."/>
            <person name="Poskanzer K.E."/>
            <person name="Rollins M."/>
            <person name="Thuy-Boun P.S."/>
        </authorList>
    </citation>
    <scope>NUCLEOTIDE SEQUENCE [LARGE SCALE GENOMIC DNA]</scope>
    <source>
        <strain evidence="15">F_SG_1</strain>
        <tissue evidence="15">Salivary glands</tissue>
    </source>
</reference>
<sequence length="185" mass="20606">MMRFAGPSSQERPRNNAPLPERPEKLRGYDARRLATVAGKNSRSLPRVTAIDSPSDGDAAPRTMALHEGYQVSMVADSFHAVPHVDIGFSPVNSTFDPTSNVYLESLGILIAVPGFWLILTLLAFLIFFLCRCCDSGLKKKRRLTPLKWTLAFFALLCWSGQLAFVHFFLNFFSAPVEISNRSVL</sequence>
<comment type="subcellular location">
    <subcellularLocation>
        <location evidence="1">Cell membrane</location>
        <topology evidence="1">Multi-pass membrane protein</topology>
    </subcellularLocation>
</comment>
<keyword evidence="16" id="KW-1185">Reference proteome</keyword>
<keyword evidence="9 13" id="KW-0869">Chloride channel</keyword>
<dbReference type="Pfam" id="PF04906">
    <property type="entry name" value="Tweety"/>
    <property type="match status" value="1"/>
</dbReference>
<evidence type="ECO:0000256" key="11">
    <source>
        <dbReference type="ARBA" id="ARBA00023214"/>
    </source>
</evidence>
<accession>A0AAQ4D4X0</accession>
<evidence type="ECO:0000256" key="9">
    <source>
        <dbReference type="ARBA" id="ARBA00023173"/>
    </source>
</evidence>
<comment type="similarity">
    <text evidence="2 13">Belongs to the tweety family.</text>
</comment>
<feature type="transmembrane region" description="Helical" evidence="13">
    <location>
        <begin position="107"/>
        <end position="130"/>
    </location>
</feature>
<keyword evidence="5 13" id="KW-0812">Transmembrane</keyword>
<dbReference type="GO" id="GO:0005229">
    <property type="term" value="F:intracellularly calcium-gated chloride channel activity"/>
    <property type="evidence" value="ECO:0007669"/>
    <property type="project" value="TreeGrafter"/>
</dbReference>
<evidence type="ECO:0000256" key="2">
    <source>
        <dbReference type="ARBA" id="ARBA00009849"/>
    </source>
</evidence>
<gene>
    <name evidence="15" type="ORF">V5799_004865</name>
</gene>
<dbReference type="InterPro" id="IPR006990">
    <property type="entry name" value="Tweety"/>
</dbReference>
<evidence type="ECO:0000256" key="1">
    <source>
        <dbReference type="ARBA" id="ARBA00004651"/>
    </source>
</evidence>
<evidence type="ECO:0000256" key="5">
    <source>
        <dbReference type="ARBA" id="ARBA00022692"/>
    </source>
</evidence>
<evidence type="ECO:0000256" key="13">
    <source>
        <dbReference type="RuleBase" id="RU361114"/>
    </source>
</evidence>
<protein>
    <recommendedName>
        <fullName evidence="13">Protein tweety homolog</fullName>
    </recommendedName>
</protein>
<dbReference type="GO" id="GO:0072320">
    <property type="term" value="F:volume-sensitive chloride channel activity"/>
    <property type="evidence" value="ECO:0007669"/>
    <property type="project" value="TreeGrafter"/>
</dbReference>
<comment type="caution">
    <text evidence="13">Lacks conserved residue(s) required for the propagation of feature annotation.</text>
</comment>
<evidence type="ECO:0000313" key="15">
    <source>
        <dbReference type="EMBL" id="KAK8757510.1"/>
    </source>
</evidence>
<keyword evidence="10" id="KW-0325">Glycoprotein</keyword>